<gene>
    <name evidence="1" type="ORF">PMEA_00028188</name>
</gene>
<comment type="caution">
    <text evidence="1">The sequence shown here is derived from an EMBL/GenBank/DDBJ whole genome shotgun (WGS) entry which is preliminary data.</text>
</comment>
<dbReference type="EMBL" id="CALNXJ010000059">
    <property type="protein sequence ID" value="CAH3155843.1"/>
    <property type="molecule type" value="Genomic_DNA"/>
</dbReference>
<evidence type="ECO:0000313" key="2">
    <source>
        <dbReference type="Proteomes" id="UP001159428"/>
    </source>
</evidence>
<accession>A0AAU9XRP1</accession>
<reference evidence="1 2" key="1">
    <citation type="submission" date="2022-05" db="EMBL/GenBank/DDBJ databases">
        <authorList>
            <consortium name="Genoscope - CEA"/>
            <person name="William W."/>
        </authorList>
    </citation>
    <scope>NUCLEOTIDE SEQUENCE [LARGE SCALE GENOMIC DNA]</scope>
</reference>
<dbReference type="Proteomes" id="UP001159428">
    <property type="component" value="Unassembled WGS sequence"/>
</dbReference>
<proteinExistence type="predicted"/>
<organism evidence="1 2">
    <name type="scientific">Pocillopora meandrina</name>
    <dbReference type="NCBI Taxonomy" id="46732"/>
    <lineage>
        <taxon>Eukaryota</taxon>
        <taxon>Metazoa</taxon>
        <taxon>Cnidaria</taxon>
        <taxon>Anthozoa</taxon>
        <taxon>Hexacorallia</taxon>
        <taxon>Scleractinia</taxon>
        <taxon>Astrocoeniina</taxon>
        <taxon>Pocilloporidae</taxon>
        <taxon>Pocillopora</taxon>
    </lineage>
</organism>
<sequence>MENEASGLIDSFVARHTIDPILRSDLLSRNQNGSRPDQGTMGAEIAGSNNIAIDSLVAVSYSGNIRPCNVESLESTNNSPLALVQGVARATVQMNRGMQEREQRELERELLQRERNSVVTNAVENLDQRFGQSGDSVTNRSYGSSLLELEQRVEEVCALVERVLRERESAEFGREIERKEHEIRTERARKKRGREARQLPGVSMWPQQPFHALLCNFSEQCEEVS</sequence>
<keyword evidence="2" id="KW-1185">Reference proteome</keyword>
<evidence type="ECO:0000313" key="1">
    <source>
        <dbReference type="EMBL" id="CAH3155843.1"/>
    </source>
</evidence>
<dbReference type="AlphaFoldDB" id="A0AAU9XRP1"/>
<protein>
    <submittedName>
        <fullName evidence="1">Uncharacterized protein</fullName>
    </submittedName>
</protein>
<name>A0AAU9XRP1_9CNID</name>